<keyword evidence="2" id="KW-0732">Signal</keyword>
<comment type="caution">
    <text evidence="3">The sequence shown here is derived from an EMBL/GenBank/DDBJ whole genome shotgun (WGS) entry which is preliminary data.</text>
</comment>
<gene>
    <name evidence="3" type="ORF">DFR45_102407</name>
</gene>
<keyword evidence="1" id="KW-0812">Transmembrane</keyword>
<feature type="chain" id="PRO_5016746480" description="MYXO-CTERM domain-containing protein" evidence="2">
    <location>
        <begin position="25"/>
        <end position="61"/>
    </location>
</feature>
<sequence length="61" mass="6411">MPLHKTLKSIAACAAATSAQAAFAHEGHGLPGPHWHATDVWGFVALALAVGMALWWHRGGK</sequence>
<dbReference type="OrthoDB" id="9156886at2"/>
<organism evidence="3 4">
    <name type="scientific">Extensimonas vulgaris</name>
    <dbReference type="NCBI Taxonomy" id="1031594"/>
    <lineage>
        <taxon>Bacteria</taxon>
        <taxon>Pseudomonadati</taxon>
        <taxon>Pseudomonadota</taxon>
        <taxon>Betaproteobacteria</taxon>
        <taxon>Burkholderiales</taxon>
        <taxon>Comamonadaceae</taxon>
        <taxon>Extensimonas</taxon>
    </lineage>
</organism>
<reference evidence="3 4" key="1">
    <citation type="submission" date="2018-07" db="EMBL/GenBank/DDBJ databases">
        <title>Genomic Encyclopedia of Type Strains, Phase IV (KMG-IV): sequencing the most valuable type-strain genomes for metagenomic binning, comparative biology and taxonomic classification.</title>
        <authorList>
            <person name="Goeker M."/>
        </authorList>
    </citation>
    <scope>NUCLEOTIDE SEQUENCE [LARGE SCALE GENOMIC DNA]</scope>
    <source>
        <strain evidence="3 4">DSM 100911</strain>
    </source>
</reference>
<protein>
    <recommendedName>
        <fullName evidence="5">MYXO-CTERM domain-containing protein</fullName>
    </recommendedName>
</protein>
<keyword evidence="1" id="KW-1133">Transmembrane helix</keyword>
<name>A0A369APG4_9BURK</name>
<feature type="transmembrane region" description="Helical" evidence="1">
    <location>
        <begin position="40"/>
        <end position="57"/>
    </location>
</feature>
<proteinExistence type="predicted"/>
<feature type="signal peptide" evidence="2">
    <location>
        <begin position="1"/>
        <end position="24"/>
    </location>
</feature>
<evidence type="ECO:0000256" key="1">
    <source>
        <dbReference type="SAM" id="Phobius"/>
    </source>
</evidence>
<keyword evidence="4" id="KW-1185">Reference proteome</keyword>
<dbReference type="AlphaFoldDB" id="A0A369APG4"/>
<evidence type="ECO:0000313" key="4">
    <source>
        <dbReference type="Proteomes" id="UP000252174"/>
    </source>
</evidence>
<accession>A0A369APG4</accession>
<keyword evidence="1" id="KW-0472">Membrane</keyword>
<evidence type="ECO:0000256" key="2">
    <source>
        <dbReference type="SAM" id="SignalP"/>
    </source>
</evidence>
<evidence type="ECO:0000313" key="3">
    <source>
        <dbReference type="EMBL" id="RCX11005.1"/>
    </source>
</evidence>
<dbReference type="Proteomes" id="UP000252174">
    <property type="component" value="Unassembled WGS sequence"/>
</dbReference>
<dbReference type="EMBL" id="QPJU01000002">
    <property type="protein sequence ID" value="RCX11005.1"/>
    <property type="molecule type" value="Genomic_DNA"/>
</dbReference>
<dbReference type="RefSeq" id="WP_114482565.1">
    <property type="nucleotide sequence ID" value="NZ_QPJU01000002.1"/>
</dbReference>
<evidence type="ECO:0008006" key="5">
    <source>
        <dbReference type="Google" id="ProtNLM"/>
    </source>
</evidence>